<dbReference type="AlphaFoldDB" id="A0A975BHH2"/>
<dbReference type="KEGG" id="dmm:dnm_013040"/>
<keyword evidence="2" id="KW-1185">Reference proteome</keyword>
<proteinExistence type="predicted"/>
<organism evidence="1 2">
    <name type="scientific">Desulfonema magnum</name>
    <dbReference type="NCBI Taxonomy" id="45655"/>
    <lineage>
        <taxon>Bacteria</taxon>
        <taxon>Pseudomonadati</taxon>
        <taxon>Thermodesulfobacteriota</taxon>
        <taxon>Desulfobacteria</taxon>
        <taxon>Desulfobacterales</taxon>
        <taxon>Desulfococcaceae</taxon>
        <taxon>Desulfonema</taxon>
    </lineage>
</organism>
<name>A0A975BHH2_9BACT</name>
<reference evidence="1" key="1">
    <citation type="journal article" date="2021" name="Microb. Physiol.">
        <title>Proteogenomic Insights into the Physiology of Marine, Sulfate-Reducing, Filamentous Desulfonema limicola and Desulfonema magnum.</title>
        <authorList>
            <person name="Schnaars V."/>
            <person name="Wohlbrand L."/>
            <person name="Scheve S."/>
            <person name="Hinrichs C."/>
            <person name="Reinhardt R."/>
            <person name="Rabus R."/>
        </authorList>
    </citation>
    <scope>NUCLEOTIDE SEQUENCE</scope>
    <source>
        <strain evidence="1">4be13</strain>
    </source>
</reference>
<evidence type="ECO:0000313" key="1">
    <source>
        <dbReference type="EMBL" id="QTA85299.1"/>
    </source>
</evidence>
<gene>
    <name evidence="1" type="ORF">dnm_013040</name>
</gene>
<evidence type="ECO:0000313" key="2">
    <source>
        <dbReference type="Proteomes" id="UP000663722"/>
    </source>
</evidence>
<sequence>MCLCLEKTRLKNLTYKNHLNFAESLITPYDQIHADFVALVMEIF</sequence>
<accession>A0A975BHH2</accession>
<dbReference type="EMBL" id="CP061800">
    <property type="protein sequence ID" value="QTA85299.1"/>
    <property type="molecule type" value="Genomic_DNA"/>
</dbReference>
<protein>
    <submittedName>
        <fullName evidence="1">Uncharacterized protein</fullName>
    </submittedName>
</protein>
<dbReference type="Proteomes" id="UP000663722">
    <property type="component" value="Chromosome"/>
</dbReference>